<evidence type="ECO:0000256" key="4">
    <source>
        <dbReference type="ARBA" id="ARBA00022842"/>
    </source>
</evidence>
<name>A0A414PT99_FUSMR</name>
<dbReference type="Gene3D" id="3.30.1240.10">
    <property type="match status" value="1"/>
</dbReference>
<dbReference type="InterPro" id="IPR000150">
    <property type="entry name" value="Cof"/>
</dbReference>
<evidence type="ECO:0000256" key="1">
    <source>
        <dbReference type="ARBA" id="ARBA00001946"/>
    </source>
</evidence>
<evidence type="ECO:0000256" key="3">
    <source>
        <dbReference type="ARBA" id="ARBA00022801"/>
    </source>
</evidence>
<dbReference type="PANTHER" id="PTHR47267">
    <property type="match status" value="1"/>
</dbReference>
<protein>
    <submittedName>
        <fullName evidence="6">HAD family phosphatase</fullName>
    </submittedName>
</protein>
<dbReference type="GO" id="GO:0046872">
    <property type="term" value="F:metal ion binding"/>
    <property type="evidence" value="ECO:0007669"/>
    <property type="project" value="UniProtKB-KW"/>
</dbReference>
<dbReference type="EMBL" id="QRHL01000012">
    <property type="protein sequence ID" value="RHF71799.1"/>
    <property type="molecule type" value="Genomic_DNA"/>
</dbReference>
<dbReference type="NCBIfam" id="TIGR01484">
    <property type="entry name" value="HAD-SF-IIB"/>
    <property type="match status" value="1"/>
</dbReference>
<keyword evidence="4" id="KW-0460">Magnesium</keyword>
<evidence type="ECO:0000256" key="5">
    <source>
        <dbReference type="ARBA" id="ARBA00034778"/>
    </source>
</evidence>
<dbReference type="NCBIfam" id="TIGR00099">
    <property type="entry name" value="Cof-subfamily"/>
    <property type="match status" value="1"/>
</dbReference>
<evidence type="ECO:0000313" key="7">
    <source>
        <dbReference type="Proteomes" id="UP000284676"/>
    </source>
</evidence>
<keyword evidence="3" id="KW-0378">Hydrolase</keyword>
<dbReference type="Proteomes" id="UP000284676">
    <property type="component" value="Unassembled WGS sequence"/>
</dbReference>
<comment type="similarity">
    <text evidence="5">Belongs to the HAD-like hydrolase superfamily. Cof family.</text>
</comment>
<sequence>MKYKMVVSDLDGTLLNSNHKLSQYTIDIIKKISEKGIKFVIATGRHYKDARYFFNQIETGKYLISGNGSFVHNELGEVISRKSISKELTKKLLELKVQEGTSTSIYIGGEWFTNLMVPDYIEFHKESKFTPKVCSLENFKDKKVEKIFFIHKNREVIEKLEKQLYELGLDKELNIATSQPTCLELMDKSVNKGEALKNLLEYEKISAEEVIAFGDALNDKEMLELVGKGVIMGNGDKKLQNLLPNCEIIGTSDEESEGKFLEKIYK</sequence>
<dbReference type="RefSeq" id="WP_118234461.1">
    <property type="nucleotide sequence ID" value="NZ_QRHL01000012.1"/>
</dbReference>
<comment type="caution">
    <text evidence="6">The sequence shown here is derived from an EMBL/GenBank/DDBJ whole genome shotgun (WGS) entry which is preliminary data.</text>
</comment>
<accession>A0A414PT99</accession>
<dbReference type="InterPro" id="IPR023214">
    <property type="entry name" value="HAD_sf"/>
</dbReference>
<keyword evidence="2" id="KW-0479">Metal-binding</keyword>
<dbReference type="Pfam" id="PF08282">
    <property type="entry name" value="Hydrolase_3"/>
    <property type="match status" value="1"/>
</dbReference>
<dbReference type="SFLD" id="SFLDS00003">
    <property type="entry name" value="Haloacid_Dehalogenase"/>
    <property type="match status" value="1"/>
</dbReference>
<dbReference type="PROSITE" id="PS01229">
    <property type="entry name" value="COF_2"/>
    <property type="match status" value="1"/>
</dbReference>
<dbReference type="SFLD" id="SFLDG01144">
    <property type="entry name" value="C2.B.4:_PGP_Like"/>
    <property type="match status" value="1"/>
</dbReference>
<dbReference type="Gene3D" id="3.40.50.1000">
    <property type="entry name" value="HAD superfamily/HAD-like"/>
    <property type="match status" value="1"/>
</dbReference>
<comment type="cofactor">
    <cofactor evidence="1">
        <name>Mg(2+)</name>
        <dbReference type="ChEBI" id="CHEBI:18420"/>
    </cofactor>
</comment>
<dbReference type="CDD" id="cd07516">
    <property type="entry name" value="HAD_Pase"/>
    <property type="match status" value="1"/>
</dbReference>
<dbReference type="GO" id="GO:0016791">
    <property type="term" value="F:phosphatase activity"/>
    <property type="evidence" value="ECO:0007669"/>
    <property type="project" value="UniProtKB-ARBA"/>
</dbReference>
<dbReference type="SFLD" id="SFLDG01140">
    <property type="entry name" value="C2.B:_Phosphomannomutase_and_P"/>
    <property type="match status" value="1"/>
</dbReference>
<proteinExistence type="inferred from homology"/>
<gene>
    <name evidence="6" type="ORF">DW663_07880</name>
</gene>
<evidence type="ECO:0000256" key="2">
    <source>
        <dbReference type="ARBA" id="ARBA00022723"/>
    </source>
</evidence>
<evidence type="ECO:0000313" key="6">
    <source>
        <dbReference type="EMBL" id="RHF71799.1"/>
    </source>
</evidence>
<dbReference type="InterPro" id="IPR006379">
    <property type="entry name" value="HAD-SF_hydro_IIB"/>
</dbReference>
<reference evidence="6 7" key="1">
    <citation type="submission" date="2018-08" db="EMBL/GenBank/DDBJ databases">
        <title>A genome reference for cultivated species of the human gut microbiota.</title>
        <authorList>
            <person name="Zou Y."/>
            <person name="Xue W."/>
            <person name="Luo G."/>
        </authorList>
    </citation>
    <scope>NUCLEOTIDE SEQUENCE [LARGE SCALE GENOMIC DNA]</scope>
    <source>
        <strain evidence="6 7">AM25-1</strain>
    </source>
</reference>
<dbReference type="AlphaFoldDB" id="A0A414PT99"/>
<dbReference type="InterPro" id="IPR036412">
    <property type="entry name" value="HAD-like_sf"/>
</dbReference>
<organism evidence="6 7">
    <name type="scientific">Fusobacterium mortiferum</name>
    <dbReference type="NCBI Taxonomy" id="850"/>
    <lineage>
        <taxon>Bacteria</taxon>
        <taxon>Fusobacteriati</taxon>
        <taxon>Fusobacteriota</taxon>
        <taxon>Fusobacteriia</taxon>
        <taxon>Fusobacteriales</taxon>
        <taxon>Fusobacteriaceae</taxon>
        <taxon>Fusobacterium</taxon>
    </lineage>
</organism>
<dbReference type="PANTHER" id="PTHR47267:SF4">
    <property type="entry name" value="PYRIDOXAL PHOSPHATE PHOSPHATASE YIGL"/>
    <property type="match status" value="1"/>
</dbReference>
<dbReference type="SUPFAM" id="SSF56784">
    <property type="entry name" value="HAD-like"/>
    <property type="match status" value="1"/>
</dbReference>